<proteinExistence type="predicted"/>
<sequence>MSIIKLMMFEYKRIWKLYLALVIAVTCVQLFSIWYGSYTYAEMYKELARESGRTYYQIAQQDGISFIHVFHSFPTIASIMVSIAALLLYSCFIWYRDWVGKYPMAQRLLTLPIHRSALYFSKLGTIFSLVLGMIALQYLIILGGIGLVHLTVPSEFLQNNGLALSSIATFAQVYPVILPLSFKAFLLMYGTGLTFLTVLFTAIVIERSFRIKGWFIGAAYMALAVGINGLGTYTSMKFHLFEREVYLVFGCTLVATSILSSLLCIYLLQRKVTV</sequence>
<dbReference type="STRING" id="1246626.BleG1_3087"/>
<feature type="transmembrane region" description="Helical" evidence="1">
    <location>
        <begin position="211"/>
        <end position="233"/>
    </location>
</feature>
<feature type="transmembrane region" description="Helical" evidence="1">
    <location>
        <begin position="245"/>
        <end position="268"/>
    </location>
</feature>
<keyword evidence="1" id="KW-0812">Transmembrane</keyword>
<dbReference type="RefSeq" id="WP_038482778.1">
    <property type="nucleotide sequence ID" value="NZ_CP003923.1"/>
</dbReference>
<keyword evidence="1" id="KW-1133">Transmembrane helix</keyword>
<reference evidence="2 3" key="1">
    <citation type="journal article" date="2014" name="Gene">
        <title>A comparative genomic analysis of the alkalitolerant soil bacterium Bacillus lehensis G1.</title>
        <authorList>
            <person name="Noor Y.M."/>
            <person name="Samsulrizal N.H."/>
            <person name="Jema'on N.A."/>
            <person name="Low K.O."/>
            <person name="Ramli A.N."/>
            <person name="Alias N.I."/>
            <person name="Damis S.I."/>
            <person name="Fuzi S.F."/>
            <person name="Isa M.N."/>
            <person name="Murad A.M."/>
            <person name="Raih M.F."/>
            <person name="Bakar F.D."/>
            <person name="Najimudin N."/>
            <person name="Mahadi N.M."/>
            <person name="Illias R.M."/>
        </authorList>
    </citation>
    <scope>NUCLEOTIDE SEQUENCE [LARGE SCALE GENOMIC DNA]</scope>
    <source>
        <strain evidence="2 3">G1</strain>
    </source>
</reference>
<organism evidence="2 3">
    <name type="scientific">Shouchella lehensis G1</name>
    <dbReference type="NCBI Taxonomy" id="1246626"/>
    <lineage>
        <taxon>Bacteria</taxon>
        <taxon>Bacillati</taxon>
        <taxon>Bacillota</taxon>
        <taxon>Bacilli</taxon>
        <taxon>Bacillales</taxon>
        <taxon>Bacillaceae</taxon>
        <taxon>Shouchella</taxon>
    </lineage>
</organism>
<protein>
    <submittedName>
        <fullName evidence="2">Uncharacterized protein</fullName>
    </submittedName>
</protein>
<dbReference type="PATRIC" id="fig|1246626.3.peg.3079"/>
<dbReference type="OrthoDB" id="1751619at2"/>
<dbReference type="Proteomes" id="UP000027142">
    <property type="component" value="Chromosome"/>
</dbReference>
<gene>
    <name evidence="2" type="ORF">BleG1_3087</name>
</gene>
<evidence type="ECO:0000313" key="3">
    <source>
        <dbReference type="Proteomes" id="UP000027142"/>
    </source>
</evidence>
<keyword evidence="3" id="KW-1185">Reference proteome</keyword>
<dbReference type="EMBL" id="CP003923">
    <property type="protein sequence ID" value="AIC95651.1"/>
    <property type="molecule type" value="Genomic_DNA"/>
</dbReference>
<evidence type="ECO:0000313" key="2">
    <source>
        <dbReference type="EMBL" id="AIC95651.1"/>
    </source>
</evidence>
<dbReference type="AlphaFoldDB" id="A0A060LWK2"/>
<dbReference type="HOGENOM" id="CLU_087307_0_0_9"/>
<keyword evidence="1" id="KW-0472">Membrane</keyword>
<feature type="transmembrane region" description="Helical" evidence="1">
    <location>
        <begin position="185"/>
        <end position="205"/>
    </location>
</feature>
<name>A0A060LWK2_9BACI</name>
<feature type="transmembrane region" description="Helical" evidence="1">
    <location>
        <begin position="75"/>
        <end position="95"/>
    </location>
</feature>
<feature type="transmembrane region" description="Helical" evidence="1">
    <location>
        <begin position="116"/>
        <end position="141"/>
    </location>
</feature>
<accession>A0A060LWK2</accession>
<evidence type="ECO:0000256" key="1">
    <source>
        <dbReference type="SAM" id="Phobius"/>
    </source>
</evidence>
<feature type="transmembrane region" description="Helical" evidence="1">
    <location>
        <begin position="15"/>
        <end position="35"/>
    </location>
</feature>
<dbReference type="KEGG" id="ble:BleG1_3087"/>
<dbReference type="eggNOG" id="ENOG502Z90D">
    <property type="taxonomic scope" value="Bacteria"/>
</dbReference>